<dbReference type="SUPFAM" id="SSF51206">
    <property type="entry name" value="cAMP-binding domain-like"/>
    <property type="match status" value="1"/>
</dbReference>
<evidence type="ECO:0000256" key="1">
    <source>
        <dbReference type="ARBA" id="ARBA00023015"/>
    </source>
</evidence>
<dbReference type="SMART" id="SM00419">
    <property type="entry name" value="HTH_CRP"/>
    <property type="match status" value="1"/>
</dbReference>
<dbReference type="InterPro" id="IPR014710">
    <property type="entry name" value="RmlC-like_jellyroll"/>
</dbReference>
<dbReference type="PRINTS" id="PR00034">
    <property type="entry name" value="HTHCRP"/>
</dbReference>
<dbReference type="InterPro" id="IPR018490">
    <property type="entry name" value="cNMP-bd_dom_sf"/>
</dbReference>
<reference evidence="5 6" key="1">
    <citation type="submission" date="2020-07" db="EMBL/GenBank/DDBJ databases">
        <title>Bradyrhizobium diversity isolated from nodules of indigenous legumes of Western Australia.</title>
        <authorList>
            <person name="Klepa M.S."/>
        </authorList>
    </citation>
    <scope>NUCLEOTIDE SEQUENCE [LARGE SCALE GENOMIC DNA]</scope>
    <source>
        <strain evidence="5 6">CNPSo 4019</strain>
    </source>
</reference>
<dbReference type="InterPro" id="IPR000595">
    <property type="entry name" value="cNMP-bd_dom"/>
</dbReference>
<dbReference type="InterPro" id="IPR036388">
    <property type="entry name" value="WH-like_DNA-bd_sf"/>
</dbReference>
<dbReference type="InterPro" id="IPR036390">
    <property type="entry name" value="WH_DNA-bd_sf"/>
</dbReference>
<dbReference type="CDD" id="cd00038">
    <property type="entry name" value="CAP_ED"/>
    <property type="match status" value="1"/>
</dbReference>
<organism evidence="5 6">
    <name type="scientific">Bradyrhizobium diversitatis</name>
    <dbReference type="NCBI Taxonomy" id="2755406"/>
    <lineage>
        <taxon>Bacteria</taxon>
        <taxon>Pseudomonadati</taxon>
        <taxon>Pseudomonadota</taxon>
        <taxon>Alphaproteobacteria</taxon>
        <taxon>Hyphomicrobiales</taxon>
        <taxon>Nitrobacteraceae</taxon>
        <taxon>Bradyrhizobium</taxon>
    </lineage>
</organism>
<dbReference type="Proteomes" id="UP001194539">
    <property type="component" value="Unassembled WGS sequence"/>
</dbReference>
<dbReference type="InterPro" id="IPR012318">
    <property type="entry name" value="HTH_CRP"/>
</dbReference>
<dbReference type="PANTHER" id="PTHR24567:SF75">
    <property type="entry name" value="FUMARATE AND NITRATE REDUCTION REGULATORY PROTEIN"/>
    <property type="match status" value="1"/>
</dbReference>
<evidence type="ECO:0000256" key="2">
    <source>
        <dbReference type="ARBA" id="ARBA00023125"/>
    </source>
</evidence>
<proteinExistence type="predicted"/>
<dbReference type="SUPFAM" id="SSF46785">
    <property type="entry name" value="Winged helix' DNA-binding domain"/>
    <property type="match status" value="1"/>
</dbReference>
<accession>A0ABS0PFZ7</accession>
<evidence type="ECO:0000256" key="3">
    <source>
        <dbReference type="ARBA" id="ARBA00023163"/>
    </source>
</evidence>
<evidence type="ECO:0000313" key="6">
    <source>
        <dbReference type="Proteomes" id="UP001194539"/>
    </source>
</evidence>
<gene>
    <name evidence="5" type="ORF">H1B27_37450</name>
</gene>
<evidence type="ECO:0000313" key="5">
    <source>
        <dbReference type="EMBL" id="MBH5391907.1"/>
    </source>
</evidence>
<dbReference type="Gene3D" id="2.60.120.10">
    <property type="entry name" value="Jelly Rolls"/>
    <property type="match status" value="1"/>
</dbReference>
<keyword evidence="3" id="KW-0804">Transcription</keyword>
<keyword evidence="6" id="KW-1185">Reference proteome</keyword>
<dbReference type="Pfam" id="PF00027">
    <property type="entry name" value="cNMP_binding"/>
    <property type="match status" value="1"/>
</dbReference>
<comment type="caution">
    <text evidence="5">The sequence shown here is derived from an EMBL/GenBank/DDBJ whole genome shotgun (WGS) entry which is preliminary data.</text>
</comment>
<dbReference type="InterPro" id="IPR050397">
    <property type="entry name" value="Env_Response_Regulators"/>
</dbReference>
<name>A0ABS0PFZ7_9BRAD</name>
<dbReference type="CDD" id="cd00092">
    <property type="entry name" value="HTH_CRP"/>
    <property type="match status" value="1"/>
</dbReference>
<dbReference type="EMBL" id="JACEGD010000062">
    <property type="protein sequence ID" value="MBH5391907.1"/>
    <property type="molecule type" value="Genomic_DNA"/>
</dbReference>
<keyword evidence="1" id="KW-0805">Transcription regulation</keyword>
<sequence>MLTAATAGSSIRARTAAAVRSNSLPEGPLGLIGASTRFARNAEIYGEDDPAEYLYQVISGAVRTCRTLDDGRRQIGSFYLPGDVFDVEASEVHLASAEAIREARVLVAKRSDVMARAESEKDVARQLWTLAVRELQRMHEHSMVLMKSAEERVAGFLLEMSRRNAAAHSIELPMPRQDVADYLGLTIETVSRTFSQLAQSGTIALETSRRILLRNRAALSRLNA</sequence>
<dbReference type="Gene3D" id="1.10.10.10">
    <property type="entry name" value="Winged helix-like DNA-binding domain superfamily/Winged helix DNA-binding domain"/>
    <property type="match status" value="1"/>
</dbReference>
<protein>
    <submittedName>
        <fullName evidence="5">Helix-turn-helix domain-containing protein</fullName>
    </submittedName>
</protein>
<feature type="domain" description="HTH crp-type" evidence="4">
    <location>
        <begin position="147"/>
        <end position="217"/>
    </location>
</feature>
<dbReference type="SMART" id="SM00100">
    <property type="entry name" value="cNMP"/>
    <property type="match status" value="1"/>
</dbReference>
<evidence type="ECO:0000259" key="4">
    <source>
        <dbReference type="PROSITE" id="PS51063"/>
    </source>
</evidence>
<keyword evidence="2" id="KW-0238">DNA-binding</keyword>
<dbReference type="PANTHER" id="PTHR24567">
    <property type="entry name" value="CRP FAMILY TRANSCRIPTIONAL REGULATORY PROTEIN"/>
    <property type="match status" value="1"/>
</dbReference>
<dbReference type="PROSITE" id="PS51063">
    <property type="entry name" value="HTH_CRP_2"/>
    <property type="match status" value="1"/>
</dbReference>
<dbReference type="Pfam" id="PF13545">
    <property type="entry name" value="HTH_Crp_2"/>
    <property type="match status" value="1"/>
</dbReference>